<dbReference type="Proteomes" id="UP000823775">
    <property type="component" value="Unassembled WGS sequence"/>
</dbReference>
<organism evidence="1 2">
    <name type="scientific">Datura stramonium</name>
    <name type="common">Jimsonweed</name>
    <name type="synonym">Common thornapple</name>
    <dbReference type="NCBI Taxonomy" id="4076"/>
    <lineage>
        <taxon>Eukaryota</taxon>
        <taxon>Viridiplantae</taxon>
        <taxon>Streptophyta</taxon>
        <taxon>Embryophyta</taxon>
        <taxon>Tracheophyta</taxon>
        <taxon>Spermatophyta</taxon>
        <taxon>Magnoliopsida</taxon>
        <taxon>eudicotyledons</taxon>
        <taxon>Gunneridae</taxon>
        <taxon>Pentapetalae</taxon>
        <taxon>asterids</taxon>
        <taxon>lamiids</taxon>
        <taxon>Solanales</taxon>
        <taxon>Solanaceae</taxon>
        <taxon>Solanoideae</taxon>
        <taxon>Datureae</taxon>
        <taxon>Datura</taxon>
    </lineage>
</organism>
<comment type="caution">
    <text evidence="1">The sequence shown here is derived from an EMBL/GenBank/DDBJ whole genome shotgun (WGS) entry which is preliminary data.</text>
</comment>
<dbReference type="EMBL" id="JACEIK010007070">
    <property type="protein sequence ID" value="MCE3049690.1"/>
    <property type="molecule type" value="Genomic_DNA"/>
</dbReference>
<evidence type="ECO:0000313" key="1">
    <source>
        <dbReference type="EMBL" id="MCE3049690.1"/>
    </source>
</evidence>
<feature type="non-terminal residue" evidence="1">
    <location>
        <position position="1"/>
    </location>
</feature>
<protein>
    <submittedName>
        <fullName evidence="1">Uncharacterized protein</fullName>
    </submittedName>
</protein>
<evidence type="ECO:0000313" key="2">
    <source>
        <dbReference type="Proteomes" id="UP000823775"/>
    </source>
</evidence>
<name>A0ABS8WJS6_DATST</name>
<proteinExistence type="predicted"/>
<gene>
    <name evidence="1" type="ORF">HAX54_045539</name>
</gene>
<keyword evidence="2" id="KW-1185">Reference proteome</keyword>
<sequence>AWLVTCTRVMNRIVLTSNVANLKNQDFIHKDKGVKSFNKAAPSRLSRCSS</sequence>
<accession>A0ABS8WJS6</accession>
<reference evidence="1 2" key="1">
    <citation type="journal article" date="2021" name="BMC Genomics">
        <title>Datura genome reveals duplications of psychoactive alkaloid biosynthetic genes and high mutation rate following tissue culture.</title>
        <authorList>
            <person name="Rajewski A."/>
            <person name="Carter-House D."/>
            <person name="Stajich J."/>
            <person name="Litt A."/>
        </authorList>
    </citation>
    <scope>NUCLEOTIDE SEQUENCE [LARGE SCALE GENOMIC DNA]</scope>
    <source>
        <strain evidence="1">AR-01</strain>
    </source>
</reference>